<accession>A0ABS7BIG1</accession>
<sequence length="82" mass="8929">MPGRNLPPRYRVITRDRERPASRVEQRDRPWDDAPLEVEPSTAPRDRGEDGPSWPLIGLFLSATAAGGAGVALLGLIPDVLS</sequence>
<evidence type="ECO:0000313" key="3">
    <source>
        <dbReference type="EMBL" id="MBW6529396.1"/>
    </source>
</evidence>
<gene>
    <name evidence="3" type="ORF">KZ820_01490</name>
</gene>
<protein>
    <submittedName>
        <fullName evidence="3">Uncharacterized protein</fullName>
    </submittedName>
</protein>
<feature type="compositionally biased region" description="Basic and acidic residues" evidence="1">
    <location>
        <begin position="13"/>
        <end position="32"/>
    </location>
</feature>
<dbReference type="EMBL" id="JAHXZN010000001">
    <property type="protein sequence ID" value="MBW6529396.1"/>
    <property type="molecule type" value="Genomic_DNA"/>
</dbReference>
<name>A0ABS7BIG1_9SPHN</name>
<evidence type="ECO:0000256" key="1">
    <source>
        <dbReference type="SAM" id="MobiDB-lite"/>
    </source>
</evidence>
<evidence type="ECO:0000256" key="2">
    <source>
        <dbReference type="SAM" id="Phobius"/>
    </source>
</evidence>
<keyword evidence="2" id="KW-0812">Transmembrane</keyword>
<reference evidence="3 4" key="1">
    <citation type="submission" date="2021-07" db="EMBL/GenBank/DDBJ databases">
        <title>Sphingomonas sp.</title>
        <authorList>
            <person name="Feng G."/>
            <person name="Li J."/>
            <person name="Pan M."/>
        </authorList>
    </citation>
    <scope>NUCLEOTIDE SEQUENCE [LARGE SCALE GENOMIC DNA]</scope>
    <source>
        <strain evidence="3 4">RRHST34</strain>
    </source>
</reference>
<dbReference type="Proteomes" id="UP000759103">
    <property type="component" value="Unassembled WGS sequence"/>
</dbReference>
<keyword evidence="2" id="KW-1133">Transmembrane helix</keyword>
<feature type="region of interest" description="Disordered" evidence="1">
    <location>
        <begin position="1"/>
        <end position="51"/>
    </location>
</feature>
<keyword evidence="2" id="KW-0472">Membrane</keyword>
<comment type="caution">
    <text evidence="3">The sequence shown here is derived from an EMBL/GenBank/DDBJ whole genome shotgun (WGS) entry which is preliminary data.</text>
</comment>
<proteinExistence type="predicted"/>
<feature type="transmembrane region" description="Helical" evidence="2">
    <location>
        <begin position="54"/>
        <end position="77"/>
    </location>
</feature>
<keyword evidence="4" id="KW-1185">Reference proteome</keyword>
<organism evidence="3 4">
    <name type="scientific">Sphingomonas citri</name>
    <dbReference type="NCBI Taxonomy" id="2862499"/>
    <lineage>
        <taxon>Bacteria</taxon>
        <taxon>Pseudomonadati</taxon>
        <taxon>Pseudomonadota</taxon>
        <taxon>Alphaproteobacteria</taxon>
        <taxon>Sphingomonadales</taxon>
        <taxon>Sphingomonadaceae</taxon>
        <taxon>Sphingomonas</taxon>
    </lineage>
</organism>
<evidence type="ECO:0000313" key="4">
    <source>
        <dbReference type="Proteomes" id="UP000759103"/>
    </source>
</evidence>